<evidence type="ECO:0000313" key="1">
    <source>
        <dbReference type="EMBL" id="THU77839.1"/>
    </source>
</evidence>
<gene>
    <name evidence="1" type="ORF">K435DRAFT_786532</name>
</gene>
<dbReference type="Proteomes" id="UP000297245">
    <property type="component" value="Unassembled WGS sequence"/>
</dbReference>
<evidence type="ECO:0000313" key="2">
    <source>
        <dbReference type="Proteomes" id="UP000297245"/>
    </source>
</evidence>
<name>A0A4S8KQ83_DENBC</name>
<reference evidence="1 2" key="1">
    <citation type="journal article" date="2019" name="Nat. Ecol. Evol.">
        <title>Megaphylogeny resolves global patterns of mushroom evolution.</title>
        <authorList>
            <person name="Varga T."/>
            <person name="Krizsan K."/>
            <person name="Foldi C."/>
            <person name="Dima B."/>
            <person name="Sanchez-Garcia M."/>
            <person name="Sanchez-Ramirez S."/>
            <person name="Szollosi G.J."/>
            <person name="Szarkandi J.G."/>
            <person name="Papp V."/>
            <person name="Albert L."/>
            <person name="Andreopoulos W."/>
            <person name="Angelini C."/>
            <person name="Antonin V."/>
            <person name="Barry K.W."/>
            <person name="Bougher N.L."/>
            <person name="Buchanan P."/>
            <person name="Buyck B."/>
            <person name="Bense V."/>
            <person name="Catcheside P."/>
            <person name="Chovatia M."/>
            <person name="Cooper J."/>
            <person name="Damon W."/>
            <person name="Desjardin D."/>
            <person name="Finy P."/>
            <person name="Geml J."/>
            <person name="Haridas S."/>
            <person name="Hughes K."/>
            <person name="Justo A."/>
            <person name="Karasinski D."/>
            <person name="Kautmanova I."/>
            <person name="Kiss B."/>
            <person name="Kocsube S."/>
            <person name="Kotiranta H."/>
            <person name="LaButti K.M."/>
            <person name="Lechner B.E."/>
            <person name="Liimatainen K."/>
            <person name="Lipzen A."/>
            <person name="Lukacs Z."/>
            <person name="Mihaltcheva S."/>
            <person name="Morgado L.N."/>
            <person name="Niskanen T."/>
            <person name="Noordeloos M.E."/>
            <person name="Ohm R.A."/>
            <person name="Ortiz-Santana B."/>
            <person name="Ovrebo C."/>
            <person name="Racz N."/>
            <person name="Riley R."/>
            <person name="Savchenko A."/>
            <person name="Shiryaev A."/>
            <person name="Soop K."/>
            <person name="Spirin V."/>
            <person name="Szebenyi C."/>
            <person name="Tomsovsky M."/>
            <person name="Tulloss R.E."/>
            <person name="Uehling J."/>
            <person name="Grigoriev I.V."/>
            <person name="Vagvolgyi C."/>
            <person name="Papp T."/>
            <person name="Martin F.M."/>
            <person name="Miettinen O."/>
            <person name="Hibbett D.S."/>
            <person name="Nagy L.G."/>
        </authorList>
    </citation>
    <scope>NUCLEOTIDE SEQUENCE [LARGE SCALE GENOMIC DNA]</scope>
    <source>
        <strain evidence="1 2">CBS 962.96</strain>
    </source>
</reference>
<sequence length="140" mass="15956">MAHPDPPTALNASLAHSYRTALPTLFLLPLNPRLLPVSSAQLCVTAQQVSPNFHYLQFHWRHYPSQDPDQIDPDGSNMIHFPRFFNLDLPPLSWPFFIYLFTLTPFRSLSAIDVSTKYARDFVILVSSSLIRREIFGSLG</sequence>
<keyword evidence="2" id="KW-1185">Reference proteome</keyword>
<proteinExistence type="predicted"/>
<dbReference type="AlphaFoldDB" id="A0A4S8KQ83"/>
<accession>A0A4S8KQ83</accession>
<protein>
    <submittedName>
        <fullName evidence="1">Uncharacterized protein</fullName>
    </submittedName>
</protein>
<organism evidence="1 2">
    <name type="scientific">Dendrothele bispora (strain CBS 962.96)</name>
    <dbReference type="NCBI Taxonomy" id="1314807"/>
    <lineage>
        <taxon>Eukaryota</taxon>
        <taxon>Fungi</taxon>
        <taxon>Dikarya</taxon>
        <taxon>Basidiomycota</taxon>
        <taxon>Agaricomycotina</taxon>
        <taxon>Agaricomycetes</taxon>
        <taxon>Agaricomycetidae</taxon>
        <taxon>Agaricales</taxon>
        <taxon>Agaricales incertae sedis</taxon>
        <taxon>Dendrothele</taxon>
    </lineage>
</organism>
<dbReference type="EMBL" id="ML180326">
    <property type="protein sequence ID" value="THU77839.1"/>
    <property type="molecule type" value="Genomic_DNA"/>
</dbReference>